<dbReference type="Proteomes" id="UP000887565">
    <property type="component" value="Unplaced"/>
</dbReference>
<sequence>MEAKPEAKARGDIIEEGLDEAIEGAGSSKKIETPEGGLHDQLDHRPTTFHNIQTVGPNLKSTRFGANGNVILLRTGGLSTKAEVKMGVTYQPVAQSLVFIVSNDHYG</sequence>
<reference evidence="3" key="1">
    <citation type="submission" date="2022-11" db="UniProtKB">
        <authorList>
            <consortium name="WormBaseParasite"/>
        </authorList>
    </citation>
    <scope>IDENTIFICATION</scope>
</reference>
<protein>
    <submittedName>
        <fullName evidence="3">Uncharacterized protein</fullName>
    </submittedName>
</protein>
<name>A0A915LC88_ROMCU</name>
<keyword evidence="2" id="KW-1185">Reference proteome</keyword>
<dbReference type="WBParaSite" id="nRc.2.0.1.t47416-RA">
    <property type="protein sequence ID" value="nRc.2.0.1.t47416-RA"/>
    <property type="gene ID" value="nRc.2.0.1.g47416"/>
</dbReference>
<feature type="compositionally biased region" description="Basic and acidic residues" evidence="1">
    <location>
        <begin position="1"/>
        <end position="13"/>
    </location>
</feature>
<accession>A0A915LC88</accession>
<evidence type="ECO:0000256" key="1">
    <source>
        <dbReference type="SAM" id="MobiDB-lite"/>
    </source>
</evidence>
<evidence type="ECO:0000313" key="2">
    <source>
        <dbReference type="Proteomes" id="UP000887565"/>
    </source>
</evidence>
<feature type="region of interest" description="Disordered" evidence="1">
    <location>
        <begin position="1"/>
        <end position="38"/>
    </location>
</feature>
<organism evidence="2 3">
    <name type="scientific">Romanomermis culicivorax</name>
    <name type="common">Nematode worm</name>
    <dbReference type="NCBI Taxonomy" id="13658"/>
    <lineage>
        <taxon>Eukaryota</taxon>
        <taxon>Metazoa</taxon>
        <taxon>Ecdysozoa</taxon>
        <taxon>Nematoda</taxon>
        <taxon>Enoplea</taxon>
        <taxon>Dorylaimia</taxon>
        <taxon>Mermithida</taxon>
        <taxon>Mermithoidea</taxon>
        <taxon>Mermithidae</taxon>
        <taxon>Romanomermis</taxon>
    </lineage>
</organism>
<feature type="compositionally biased region" description="Basic and acidic residues" evidence="1">
    <location>
        <begin position="29"/>
        <end position="38"/>
    </location>
</feature>
<proteinExistence type="predicted"/>
<evidence type="ECO:0000313" key="3">
    <source>
        <dbReference type="WBParaSite" id="nRc.2.0.1.t47416-RA"/>
    </source>
</evidence>
<dbReference type="AlphaFoldDB" id="A0A915LC88"/>